<dbReference type="Proteomes" id="UP001295469">
    <property type="component" value="Chromosome C07"/>
</dbReference>
<dbReference type="EMBL" id="HG994371">
    <property type="protein sequence ID" value="CAF1957249.1"/>
    <property type="molecule type" value="Genomic_DNA"/>
</dbReference>
<name>A0A816LZ96_BRANA</name>
<reference evidence="2 3" key="2">
    <citation type="submission" date="2021-05" db="EMBL/GenBank/DDBJ databases">
        <title>Genome Assembly of Synthetic Allotetraploid Brassica napus Reveals Homoeologous Exchanges between Subgenomes.</title>
        <authorList>
            <person name="Davis J.T."/>
        </authorList>
    </citation>
    <scope>NUCLEOTIDE SEQUENCE [LARGE SCALE GENOMIC DNA]</scope>
    <source>
        <strain evidence="3">cv. Da-Ae</strain>
        <tissue evidence="2">Seedling</tissue>
    </source>
</reference>
<evidence type="ECO:0000313" key="3">
    <source>
        <dbReference type="Proteomes" id="UP000824890"/>
    </source>
</evidence>
<evidence type="ECO:0000313" key="2">
    <source>
        <dbReference type="EMBL" id="KAH0867599.1"/>
    </source>
</evidence>
<sequence length="182" mass="21274">MNFHDEILDLAPFLSSPIWREAYRLHIFPQNIGFDLRQQRLKNLGLVKRPTLQLAFLPPLRRNMHLEFTFAMETQVAKIDPTYKKARLHPLRLILAIPNNSRNLLHIFYPHLDRIQTLKPNSKKRKLLRFLIQLPIQSGSALGSMQQTGCCRSSVRPVLSIQPQVFCRRLFQILLSLEQSDL</sequence>
<protein>
    <submittedName>
        <fullName evidence="1">(rape) hypothetical protein</fullName>
    </submittedName>
</protein>
<reference evidence="1" key="1">
    <citation type="submission" date="2021-01" db="EMBL/GenBank/DDBJ databases">
        <authorList>
            <consortium name="Genoscope - CEA"/>
            <person name="William W."/>
        </authorList>
    </citation>
    <scope>NUCLEOTIDE SEQUENCE</scope>
</reference>
<accession>A0A816LZ96</accession>
<gene>
    <name evidence="1" type="ORF">DARMORV10_C07P08640.1</name>
    <name evidence="2" type="ORF">HID58_074621</name>
</gene>
<dbReference type="EMBL" id="JAGKQM010000017">
    <property type="protein sequence ID" value="KAH0867599.1"/>
    <property type="molecule type" value="Genomic_DNA"/>
</dbReference>
<organism evidence="1">
    <name type="scientific">Brassica napus</name>
    <name type="common">Rape</name>
    <dbReference type="NCBI Taxonomy" id="3708"/>
    <lineage>
        <taxon>Eukaryota</taxon>
        <taxon>Viridiplantae</taxon>
        <taxon>Streptophyta</taxon>
        <taxon>Embryophyta</taxon>
        <taxon>Tracheophyta</taxon>
        <taxon>Spermatophyta</taxon>
        <taxon>Magnoliopsida</taxon>
        <taxon>eudicotyledons</taxon>
        <taxon>Gunneridae</taxon>
        <taxon>Pentapetalae</taxon>
        <taxon>rosids</taxon>
        <taxon>malvids</taxon>
        <taxon>Brassicales</taxon>
        <taxon>Brassicaceae</taxon>
        <taxon>Brassiceae</taxon>
        <taxon>Brassica</taxon>
    </lineage>
</organism>
<dbReference type="Proteomes" id="UP000824890">
    <property type="component" value="Unassembled WGS sequence"/>
</dbReference>
<proteinExistence type="predicted"/>
<evidence type="ECO:0000313" key="1">
    <source>
        <dbReference type="EMBL" id="CAF1957249.1"/>
    </source>
</evidence>
<dbReference type="AlphaFoldDB" id="A0A816LZ96"/>
<keyword evidence="3" id="KW-1185">Reference proteome</keyword>